<feature type="compositionally biased region" description="Acidic residues" evidence="2">
    <location>
        <begin position="666"/>
        <end position="677"/>
    </location>
</feature>
<feature type="compositionally biased region" description="Low complexity" evidence="2">
    <location>
        <begin position="1117"/>
        <end position="1128"/>
    </location>
</feature>
<dbReference type="GO" id="GO:0020037">
    <property type="term" value="F:heme binding"/>
    <property type="evidence" value="ECO:0007669"/>
    <property type="project" value="InterPro"/>
</dbReference>
<feature type="transmembrane region" description="Helical" evidence="3">
    <location>
        <begin position="1565"/>
        <end position="1587"/>
    </location>
</feature>
<dbReference type="InterPro" id="IPR044399">
    <property type="entry name" value="Mb-like_M"/>
</dbReference>
<feature type="transmembrane region" description="Helical" evidence="3">
    <location>
        <begin position="1496"/>
        <end position="1524"/>
    </location>
</feature>
<dbReference type="Pfam" id="PF00042">
    <property type="entry name" value="Globin"/>
    <property type="match status" value="1"/>
</dbReference>
<feature type="transmembrane region" description="Helical" evidence="3">
    <location>
        <begin position="351"/>
        <end position="372"/>
    </location>
</feature>
<feature type="region of interest" description="Disordered" evidence="2">
    <location>
        <begin position="1024"/>
        <end position="1079"/>
    </location>
</feature>
<dbReference type="GO" id="GO:0098703">
    <property type="term" value="P:calcium ion import across plasma membrane"/>
    <property type="evidence" value="ECO:0007669"/>
    <property type="project" value="TreeGrafter"/>
</dbReference>
<feature type="region of interest" description="Disordered" evidence="2">
    <location>
        <begin position="1116"/>
        <end position="1139"/>
    </location>
</feature>
<dbReference type="VEuPathDB" id="CryptoDB:Cvel_6693"/>
<evidence type="ECO:0000256" key="1">
    <source>
        <dbReference type="ARBA" id="ARBA00022737"/>
    </source>
</evidence>
<dbReference type="SUPFAM" id="SSF46458">
    <property type="entry name" value="Globin-like"/>
    <property type="match status" value="1"/>
</dbReference>
<feature type="transmembrane region" description="Helical" evidence="3">
    <location>
        <begin position="1350"/>
        <end position="1371"/>
    </location>
</feature>
<feature type="region of interest" description="Disordered" evidence="2">
    <location>
        <begin position="623"/>
        <end position="706"/>
    </location>
</feature>
<feature type="transmembrane region" description="Helical" evidence="3">
    <location>
        <begin position="204"/>
        <end position="225"/>
    </location>
</feature>
<organism evidence="5">
    <name type="scientific">Chromera velia CCMP2878</name>
    <dbReference type="NCBI Taxonomy" id="1169474"/>
    <lineage>
        <taxon>Eukaryota</taxon>
        <taxon>Sar</taxon>
        <taxon>Alveolata</taxon>
        <taxon>Colpodellida</taxon>
        <taxon>Chromeraceae</taxon>
        <taxon>Chromera</taxon>
    </lineage>
</organism>
<evidence type="ECO:0000313" key="5">
    <source>
        <dbReference type="EMBL" id="CEM42929.1"/>
    </source>
</evidence>
<feature type="transmembrane region" description="Helical" evidence="3">
    <location>
        <begin position="417"/>
        <end position="440"/>
    </location>
</feature>
<dbReference type="GO" id="GO:0019825">
    <property type="term" value="F:oxygen binding"/>
    <property type="evidence" value="ECO:0007669"/>
    <property type="project" value="InterPro"/>
</dbReference>
<evidence type="ECO:0000256" key="2">
    <source>
        <dbReference type="SAM" id="MobiDB-lite"/>
    </source>
</evidence>
<dbReference type="PANTHER" id="PTHR10582">
    <property type="entry name" value="TRANSIENT RECEPTOR POTENTIAL ION CHANNEL PROTEIN"/>
    <property type="match status" value="1"/>
</dbReference>
<proteinExistence type="predicted"/>
<dbReference type="InterPro" id="IPR024862">
    <property type="entry name" value="TRPV"/>
</dbReference>
<keyword evidence="3" id="KW-0812">Transmembrane</keyword>
<dbReference type="InterPro" id="IPR012292">
    <property type="entry name" value="Globin/Proto"/>
</dbReference>
<evidence type="ECO:0000256" key="3">
    <source>
        <dbReference type="SAM" id="Phobius"/>
    </source>
</evidence>
<dbReference type="InterPro" id="IPR000971">
    <property type="entry name" value="Globin"/>
</dbReference>
<dbReference type="GO" id="GO:0005216">
    <property type="term" value="F:monoatomic ion channel activity"/>
    <property type="evidence" value="ECO:0007669"/>
    <property type="project" value="InterPro"/>
</dbReference>
<dbReference type="InterPro" id="IPR009050">
    <property type="entry name" value="Globin-like_sf"/>
</dbReference>
<evidence type="ECO:0000259" key="4">
    <source>
        <dbReference type="Pfam" id="PF00042"/>
    </source>
</evidence>
<feature type="compositionally biased region" description="Basic and acidic residues" evidence="2">
    <location>
        <begin position="683"/>
        <end position="692"/>
    </location>
</feature>
<keyword evidence="1" id="KW-0677">Repeat</keyword>
<feature type="transmembrane region" description="Helical" evidence="3">
    <location>
        <begin position="313"/>
        <end position="331"/>
    </location>
</feature>
<feature type="compositionally biased region" description="Basic and acidic residues" evidence="2">
    <location>
        <begin position="1024"/>
        <end position="1040"/>
    </location>
</feature>
<protein>
    <recommendedName>
        <fullName evidence="4">Globin domain-containing protein</fullName>
    </recommendedName>
</protein>
<feature type="transmembrane region" description="Helical" evidence="3">
    <location>
        <begin position="1464"/>
        <end position="1484"/>
    </location>
</feature>
<feature type="domain" description="Globin" evidence="4">
    <location>
        <begin position="747"/>
        <end position="834"/>
    </location>
</feature>
<dbReference type="PANTHER" id="PTHR10582:SF2">
    <property type="entry name" value="INACTIVE"/>
    <property type="match status" value="1"/>
</dbReference>
<dbReference type="Gene3D" id="1.10.287.70">
    <property type="match status" value="1"/>
</dbReference>
<feature type="region of interest" description="Disordered" evidence="2">
    <location>
        <begin position="1735"/>
        <end position="1755"/>
    </location>
</feature>
<name>A0A0G4HFP8_9ALVE</name>
<feature type="transmembrane region" description="Helical" evidence="3">
    <location>
        <begin position="1536"/>
        <end position="1553"/>
    </location>
</feature>
<gene>
    <name evidence="5" type="ORF">Cvel_6693</name>
</gene>
<dbReference type="Gene3D" id="1.10.490.10">
    <property type="entry name" value="Globins"/>
    <property type="match status" value="1"/>
</dbReference>
<keyword evidence="3" id="KW-1133">Transmembrane helix</keyword>
<dbReference type="EMBL" id="CDMZ01002566">
    <property type="protein sequence ID" value="CEM42929.1"/>
    <property type="molecule type" value="Genomic_DNA"/>
</dbReference>
<reference evidence="5" key="1">
    <citation type="submission" date="2014-11" db="EMBL/GenBank/DDBJ databases">
        <authorList>
            <person name="Otto D Thomas"/>
            <person name="Naeem Raeece"/>
        </authorList>
    </citation>
    <scope>NUCLEOTIDE SEQUENCE</scope>
</reference>
<keyword evidence="3" id="KW-0472">Membrane</keyword>
<sequence>MAEIGGAQWTPIVEATWTRLMNLATESLASILVMGMQPVARSLVTGDIKGLVTALTETPRGERASVACKISIGGVERSPIYWMIEEGRADLAQVLLRDVLALRANKSGCHCGRSLLWKTHGTDILATLAKDAPHLVIDLLDGHLWSLNMLDFEVVIHPVVTFLVDTKWRMYGRRKWLQMQTVFFAQILCFSGGYVWLAEDVPDLAFILRLLSWGMALAFFAIFATRCRKQMVDEMHRPLLFGLTVPNHWRIPFSAGSPWHLLRLLASLLTVAVAVWDLQNAGKAFENGYTEEGVRAVGTPFTLGRERNEGHRLAVSFALVFFWLSAFDWMAVCEQTAILLVGTQLVLGEFFKFFLFVMLVLIGFANALAILARGTLGFETRSESFITLLATTSGSWNPIMDDRTEGNHADPFVKVVVLIYLFINTFAFARALLAIIVVAFSQNSAETIQKAKLLRGELVVEVDSMASRETLCKNADSLQSDKPIPLDDDRLLAPSGGLKTLVQDSTFVVPGIQQRGGRASRLEFYNSEAGPEVPWPSQDNEAHMAGAGSDEVVVLSGLEEIEKNVRGLRRPFLKVLRSAEDSLLGEPASVHSEINIRLPFGKTAEEGGFAAREAFAFPRGNRMSTDAVGAEHGSELFSEEEEEEGRDLSESGSRGVEEGVRSSGEGSEEEKEAEDQENVSGVSEKDGGGERNNEEEEEKEDSLRSTQKGDLLTLSLLYCLKAGTAKDNVGSLTFDGMMNSNTENEMLKSKGKTLMTRAFQDAVCLVASSAVDNNQVTRLMDVLALRHHHYGVTADLFPQMRAAMVDALEMLAGDSWDSKQEAGWKEQYDELSTVLMRGINAMGRRLELIRDDWKLAIGTLGEEALAAKLCANLIAASTAENPDSPTGSPRKAKKVGQVAQKEAMCLSKDIGKLLFFLVEAIEDLPRLRGLIEDIRVPWNEIFCSYGAVPNMKRVKEVVLQTMEVVGGGWGGEHEESWAWLLDTTVVERSRRWRSIDKDRVLQGYQAVEAAVMRCLQRDNQEKNQGRDFYAEEDSSAKDLARTSPQTAMRRITIENTMGRGRERDWDADPQNIDGLEEAGAGGTTVKALTENGGTAIGAGTWKKARKGFVGCWNNPNSSSSESGILSQSRRGSAAADKEKKCEKQKKMQKVQERLQQGYPVKREVAKEFSKQFFRLLPLRAPNLRAIFDKQEDRYEETFHAMLQRLLAYISDPERIWVDDADLAVRLFASACSSSDVLYWNIAASGLSEMVCASANPVTRALVYASLPDLKNALADAPRGERVELGCKVKIKGEEKSPFFWMLERGRIPLARHILMWDLLDGHIWCSDLVIDSKRKVNLYVQEFWGDSRGWYLLNSILFSLGYVWLVFVDFWPPVSWFMRKLALVSSIGILVVEAKKCIDQQKNKCFSPKFGSVVRVPFHLGQTFTLIDIAAALSVLVVTTLEISSKGFLEYDIRPSLENKGDELPALAALVMILAWLSNVQLLLAVEPVMRLLKLVVFMMGMLLPFFFVLGCLTVGFGSSIWVITRGDNVDGFETFPLIMTNTFLFLCGAWKPDYANISYDPTETLLLVYSIIVYFTFLPTIVAIFVRTVGVNYDTARQQALFARAQVVLDIECSLHRGTRDQYAATFDFGEELTFDSDREVGPSGGVSTWFDTSFVPPGASLRGGRADRRDRYANEEGPEIPWPRDTLATTLGTDTGGAQAGYKVQISKIKKGFAGIAGVMKTMLRVLKKDGKADGESSDVLSQSSKIASTVLS</sequence>
<dbReference type="PhylomeDB" id="A0A0G4HFP8"/>
<dbReference type="CDD" id="cd01040">
    <property type="entry name" value="Mb-like"/>
    <property type="match status" value="1"/>
</dbReference>
<feature type="compositionally biased region" description="Polar residues" evidence="2">
    <location>
        <begin position="1741"/>
        <end position="1755"/>
    </location>
</feature>
<dbReference type="GO" id="GO:0005886">
    <property type="term" value="C:plasma membrane"/>
    <property type="evidence" value="ECO:0007669"/>
    <property type="project" value="TreeGrafter"/>
</dbReference>
<accession>A0A0G4HFP8</accession>
<feature type="transmembrane region" description="Helical" evidence="3">
    <location>
        <begin position="176"/>
        <end position="198"/>
    </location>
</feature>